<dbReference type="GeneID" id="73344560"/>
<evidence type="ECO:0000313" key="3">
    <source>
        <dbReference type="Proteomes" id="UP000830671"/>
    </source>
</evidence>
<evidence type="ECO:0000313" key="2">
    <source>
        <dbReference type="EMBL" id="UQC85078.1"/>
    </source>
</evidence>
<reference evidence="2" key="1">
    <citation type="journal article" date="2021" name="Mol. Plant Microbe Interact.">
        <title>Complete Genome Sequence of the Plant-Pathogenic Fungus Colletotrichum lupini.</title>
        <authorList>
            <person name="Baroncelli R."/>
            <person name="Pensec F."/>
            <person name="Da Lio D."/>
            <person name="Boufleur T."/>
            <person name="Vicente I."/>
            <person name="Sarrocco S."/>
            <person name="Picot A."/>
            <person name="Baraldi E."/>
            <person name="Sukno S."/>
            <person name="Thon M."/>
            <person name="Le Floch G."/>
        </authorList>
    </citation>
    <scope>NUCLEOTIDE SEQUENCE</scope>
    <source>
        <strain evidence="2">IMI 504893</strain>
    </source>
</reference>
<feature type="region of interest" description="Disordered" evidence="1">
    <location>
        <begin position="65"/>
        <end position="91"/>
    </location>
</feature>
<name>A0A9Q8SX14_9PEZI</name>
<dbReference type="RefSeq" id="XP_049146695.1">
    <property type="nucleotide sequence ID" value="XM_049289550.1"/>
</dbReference>
<keyword evidence="3" id="KW-1185">Reference proteome</keyword>
<gene>
    <name evidence="2" type="ORF">CLUP02_10574</name>
</gene>
<organism evidence="2 3">
    <name type="scientific">Colletotrichum lupini</name>
    <dbReference type="NCBI Taxonomy" id="145971"/>
    <lineage>
        <taxon>Eukaryota</taxon>
        <taxon>Fungi</taxon>
        <taxon>Dikarya</taxon>
        <taxon>Ascomycota</taxon>
        <taxon>Pezizomycotina</taxon>
        <taxon>Sordariomycetes</taxon>
        <taxon>Hypocreomycetidae</taxon>
        <taxon>Glomerellales</taxon>
        <taxon>Glomerellaceae</taxon>
        <taxon>Colletotrichum</taxon>
        <taxon>Colletotrichum acutatum species complex</taxon>
    </lineage>
</organism>
<dbReference type="AlphaFoldDB" id="A0A9Q8SX14"/>
<proteinExistence type="predicted"/>
<accession>A0A9Q8SX14</accession>
<sequence length="357" mass="39857">MWYQDPVVDICEVAQRISPSYTALHEEKETKKTQSEIHGNHFLNVFKRPPALHVDTHALWHRTIQQRESQKRNKISQKPGTARANDTTLPYMHSPASRTHVRIRNACFSVVILFACCYYPQSKERTCSNASSVSDSSCDPDGMHAGYTSPPAVEDSVADTQKTERDLVLINNIAGKAKRPCRLFRSVQSRTANLAIRRDVTVDYLTLTAILWTILSATYDLLSSAQCARVSTSLKSVERTHFADDLYQRQECSLLKKTINIIKSHVKLAWDGSKLVAQCELVIVIVFIKPSSPTAMIQHECPRILQLAHKRLCPSFGRPSPSFSSVVAGLGPLPPGGLWSKAVKLRFPTTVTPGSYL</sequence>
<evidence type="ECO:0000256" key="1">
    <source>
        <dbReference type="SAM" id="MobiDB-lite"/>
    </source>
</evidence>
<protein>
    <submittedName>
        <fullName evidence="2">Uncharacterized protein</fullName>
    </submittedName>
</protein>
<dbReference type="KEGG" id="clup:CLUP02_10574"/>
<feature type="compositionally biased region" description="Polar residues" evidence="1">
    <location>
        <begin position="76"/>
        <end position="88"/>
    </location>
</feature>
<dbReference type="Proteomes" id="UP000830671">
    <property type="component" value="Chromosome 5"/>
</dbReference>
<dbReference type="EMBL" id="CP019477">
    <property type="protein sequence ID" value="UQC85078.1"/>
    <property type="molecule type" value="Genomic_DNA"/>
</dbReference>